<comment type="caution">
    <text evidence="1">The sequence shown here is derived from an EMBL/GenBank/DDBJ whole genome shotgun (WGS) entry which is preliminary data.</text>
</comment>
<keyword evidence="2" id="KW-1185">Reference proteome</keyword>
<reference evidence="1 2" key="1">
    <citation type="submission" date="2020-08" db="EMBL/GenBank/DDBJ databases">
        <title>Genomic Encyclopedia of Type Strains, Phase IV (KMG-IV): sequencing the most valuable type-strain genomes for metagenomic binning, comparative biology and taxonomic classification.</title>
        <authorList>
            <person name="Goeker M."/>
        </authorList>
    </citation>
    <scope>NUCLEOTIDE SEQUENCE [LARGE SCALE GENOMIC DNA]</scope>
    <source>
        <strain evidence="1 2">DSM 10368</strain>
    </source>
</reference>
<proteinExistence type="predicted"/>
<gene>
    <name evidence="1" type="ORF">FHS67_001784</name>
</gene>
<dbReference type="RefSeq" id="WP_157097163.1">
    <property type="nucleotide sequence ID" value="NZ_CP015005.1"/>
</dbReference>
<evidence type="ECO:0000313" key="1">
    <source>
        <dbReference type="EMBL" id="MBB3705469.1"/>
    </source>
</evidence>
<organism evidence="1 2">
    <name type="scientific">Aminobacter aminovorans</name>
    <name type="common">Chelatobacter heintzii</name>
    <dbReference type="NCBI Taxonomy" id="83263"/>
    <lineage>
        <taxon>Bacteria</taxon>
        <taxon>Pseudomonadati</taxon>
        <taxon>Pseudomonadota</taxon>
        <taxon>Alphaproteobacteria</taxon>
        <taxon>Hyphomicrobiales</taxon>
        <taxon>Phyllobacteriaceae</taxon>
        <taxon>Aminobacter</taxon>
    </lineage>
</organism>
<sequence length="170" mass="19793">MGALASQGHGAPTPWDEDWHFQAKSDLLDRTILRLKAEPSLRIGMALRNEKLSNRPEELWDRIERRLHCRLSRRRRWRVLDTSGVLHKAVKPMLRRGATSKWWIAEKRNALPETIELYHMAAEVLDWLRFHISELGREPPIKSATYQDVNLALASSYPSHEAPYPLIIQD</sequence>
<accession>A0ABR6H4N7</accession>
<name>A0ABR6H4N7_AMIAI</name>
<dbReference type="EMBL" id="JACICB010000006">
    <property type="protein sequence ID" value="MBB3705469.1"/>
    <property type="molecule type" value="Genomic_DNA"/>
</dbReference>
<dbReference type="Proteomes" id="UP000577697">
    <property type="component" value="Unassembled WGS sequence"/>
</dbReference>
<evidence type="ECO:0000313" key="2">
    <source>
        <dbReference type="Proteomes" id="UP000577697"/>
    </source>
</evidence>
<protein>
    <submittedName>
        <fullName evidence="1">Uncharacterized protein</fullName>
    </submittedName>
</protein>